<accession>A0A239I4K6</accession>
<feature type="domain" description="Trimeric autotransporter adhesin YadA-like head" evidence="12">
    <location>
        <begin position="197"/>
        <end position="223"/>
    </location>
</feature>
<dbReference type="GO" id="GO:0009279">
    <property type="term" value="C:cell outer membrane"/>
    <property type="evidence" value="ECO:0007669"/>
    <property type="project" value="UniProtKB-SubCell"/>
</dbReference>
<keyword evidence="8" id="KW-0653">Protein transport</keyword>
<dbReference type="InterPro" id="IPR011049">
    <property type="entry name" value="Serralysin-like_metalloprot_C"/>
</dbReference>
<dbReference type="SUPFAM" id="SSF101967">
    <property type="entry name" value="Adhesin YadA, collagen-binding domain"/>
    <property type="match status" value="5"/>
</dbReference>
<dbReference type="Gene3D" id="3.30.1300.30">
    <property type="entry name" value="GSPII I/J protein-like"/>
    <property type="match status" value="1"/>
</dbReference>
<feature type="domain" description="Trimeric autotransporter adhesin YadA-like stalk" evidence="13">
    <location>
        <begin position="547"/>
        <end position="583"/>
    </location>
</feature>
<dbReference type="Proteomes" id="UP000242915">
    <property type="component" value="Unassembled WGS sequence"/>
</dbReference>
<dbReference type="RefSeq" id="WP_089360823.1">
    <property type="nucleotide sequence ID" value="NZ_FZOG01000006.1"/>
</dbReference>
<feature type="domain" description="Trimeric autotransporter adhesin YadA-like stalk" evidence="13">
    <location>
        <begin position="15"/>
        <end position="48"/>
    </location>
</feature>
<feature type="domain" description="Trimeric autotransporter adhesin YadA-like head" evidence="12">
    <location>
        <begin position="320"/>
        <end position="346"/>
    </location>
</feature>
<dbReference type="SUPFAM" id="SSF54523">
    <property type="entry name" value="Pili subunits"/>
    <property type="match status" value="1"/>
</dbReference>
<feature type="domain" description="Trimeric autotransporter adhesin YadA-like head" evidence="12">
    <location>
        <begin position="348"/>
        <end position="374"/>
    </location>
</feature>
<name>A0A239I4K6_9PSED</name>
<dbReference type="Pfam" id="PF03895">
    <property type="entry name" value="YadA_anchor"/>
    <property type="match status" value="1"/>
</dbReference>
<dbReference type="GO" id="GO:0015031">
    <property type="term" value="P:protein transport"/>
    <property type="evidence" value="ECO:0007669"/>
    <property type="project" value="UniProtKB-KW"/>
</dbReference>
<feature type="domain" description="Trimeric autotransporter adhesin YadA-like C-terminal membrane anchor" evidence="11">
    <location>
        <begin position="609"/>
        <end position="669"/>
    </location>
</feature>
<feature type="domain" description="Trimeric autotransporter adhesin YadA-like head" evidence="12">
    <location>
        <begin position="70"/>
        <end position="96"/>
    </location>
</feature>
<dbReference type="InterPro" id="IPR008635">
    <property type="entry name" value="Coiled_stalk_dom"/>
</dbReference>
<dbReference type="InterPro" id="IPR005594">
    <property type="entry name" value="YadA_C"/>
</dbReference>
<reference evidence="15" key="1">
    <citation type="submission" date="2017-06" db="EMBL/GenBank/DDBJ databases">
        <authorList>
            <person name="Varghese N."/>
            <person name="Submissions S."/>
        </authorList>
    </citation>
    <scope>NUCLEOTIDE SEQUENCE [LARGE SCALE GENOMIC DNA]</scope>
    <source>
        <strain evidence="15">CIP 108523</strain>
    </source>
</reference>
<gene>
    <name evidence="14" type="ORF">SAMN05216255_3715</name>
</gene>
<evidence type="ECO:0000256" key="1">
    <source>
        <dbReference type="ARBA" id="ARBA00004241"/>
    </source>
</evidence>
<evidence type="ECO:0000256" key="9">
    <source>
        <dbReference type="ARBA" id="ARBA00023136"/>
    </source>
</evidence>
<evidence type="ECO:0000259" key="12">
    <source>
        <dbReference type="Pfam" id="PF05658"/>
    </source>
</evidence>
<keyword evidence="15" id="KW-1185">Reference proteome</keyword>
<feature type="domain" description="Trimeric autotransporter adhesin YadA-like stalk" evidence="13">
    <location>
        <begin position="420"/>
        <end position="452"/>
    </location>
</feature>
<evidence type="ECO:0000313" key="15">
    <source>
        <dbReference type="Proteomes" id="UP000242915"/>
    </source>
</evidence>
<evidence type="ECO:0000256" key="5">
    <source>
        <dbReference type="ARBA" id="ARBA00022452"/>
    </source>
</evidence>
<dbReference type="GO" id="GO:0009986">
    <property type="term" value="C:cell surface"/>
    <property type="evidence" value="ECO:0007669"/>
    <property type="project" value="UniProtKB-SubCell"/>
</dbReference>
<keyword evidence="4" id="KW-0813">Transport</keyword>
<feature type="domain" description="Trimeric autotransporter adhesin YadA-like stalk" evidence="13">
    <location>
        <begin position="142"/>
        <end position="175"/>
    </location>
</feature>
<dbReference type="InterPro" id="IPR008640">
    <property type="entry name" value="Adhesin_Head_dom"/>
</dbReference>
<evidence type="ECO:0000256" key="10">
    <source>
        <dbReference type="ARBA" id="ARBA00023237"/>
    </source>
</evidence>
<feature type="domain" description="Trimeric autotransporter adhesin YadA-like head" evidence="12">
    <location>
        <begin position="521"/>
        <end position="541"/>
    </location>
</feature>
<evidence type="ECO:0000256" key="8">
    <source>
        <dbReference type="ARBA" id="ARBA00022927"/>
    </source>
</evidence>
<evidence type="ECO:0000256" key="7">
    <source>
        <dbReference type="ARBA" id="ARBA00022729"/>
    </source>
</evidence>
<dbReference type="Pfam" id="PF05662">
    <property type="entry name" value="YadA_stalk"/>
    <property type="match status" value="5"/>
</dbReference>
<comment type="similarity">
    <text evidence="3">Belongs to the autotransporter-2 (AT-2) (TC 1.B.40) family.</text>
</comment>
<evidence type="ECO:0000259" key="11">
    <source>
        <dbReference type="Pfam" id="PF03895"/>
    </source>
</evidence>
<keyword evidence="9" id="KW-0472">Membrane</keyword>
<evidence type="ECO:0000313" key="14">
    <source>
        <dbReference type="EMBL" id="SNS88806.1"/>
    </source>
</evidence>
<dbReference type="InterPro" id="IPR045584">
    <property type="entry name" value="Pilin-like"/>
</dbReference>
<dbReference type="AlphaFoldDB" id="A0A239I4K6"/>
<keyword evidence="10" id="KW-0998">Cell outer membrane</keyword>
<evidence type="ECO:0000256" key="6">
    <source>
        <dbReference type="ARBA" id="ARBA00022692"/>
    </source>
</evidence>
<evidence type="ECO:0000256" key="4">
    <source>
        <dbReference type="ARBA" id="ARBA00022448"/>
    </source>
</evidence>
<keyword evidence="5" id="KW-1134">Transmembrane beta strand</keyword>
<evidence type="ECO:0000259" key="13">
    <source>
        <dbReference type="Pfam" id="PF05662"/>
    </source>
</evidence>
<keyword evidence="6" id="KW-0812">Transmembrane</keyword>
<protein>
    <submittedName>
        <fullName evidence="14">Autotransporter adhesin</fullName>
    </submittedName>
</protein>
<comment type="subcellular location">
    <subcellularLocation>
        <location evidence="2">Cell outer membrane</location>
    </subcellularLocation>
    <subcellularLocation>
        <location evidence="1">Cell surface</location>
    </subcellularLocation>
</comment>
<dbReference type="Pfam" id="PF05658">
    <property type="entry name" value="YadA_head"/>
    <property type="match status" value="6"/>
</dbReference>
<feature type="non-terminal residue" evidence="14">
    <location>
        <position position="1"/>
    </location>
</feature>
<proteinExistence type="inferred from homology"/>
<feature type="domain" description="Trimeric autotransporter adhesin YadA-like head" evidence="12">
    <location>
        <begin position="489"/>
        <end position="515"/>
    </location>
</feature>
<evidence type="ECO:0000256" key="2">
    <source>
        <dbReference type="ARBA" id="ARBA00004442"/>
    </source>
</evidence>
<keyword evidence="7" id="KW-0732">Signal</keyword>
<dbReference type="EMBL" id="FZOG01000006">
    <property type="protein sequence ID" value="SNS88806.1"/>
    <property type="molecule type" value="Genomic_DNA"/>
</dbReference>
<sequence>GAVSVGDATTGQFRQITGVAAGTEDSDAVNVAQLTAVADTASDEIDAAKTHYYSVNDNGVQGANYDNDGATGINALAAGVNASASVDDGIALGSNSVANTAGGIAGYTPSSADAAHMAAITATTSTLGALSVGDVATGQFRQITGVAAGTEDSDATNVAQLKAVAAAASDEVNAAKTHYYSVNDNGVQGGNYDNDGATGINALAAGVNASASVEGGIALGSSSVSNRAAGLASYVPAGASDGQRAAINATTSTQGAFSIGDADAGIFRQITGVAAGTADSDAVNVAQLKAVSAAAAAGAVHYYSVNDNGTQGANYDNTGATGTNAMAAGVAATATGEAAVAMGNESQANAGNSVAVGNGAHANAEGGVALGGGSVADREAGAAGYVPDGASDTQQAAIAATTSTQGAVSVGDAANGQFRQITGVAAGSEDSDAVNVAQLKAAGAATSDEIEASKTHYYSVNDGGKQSANYNNDGATGNNAIAAGTNASASGKSAVAMGDGAQAAAASSVAIGNNARATTSNSVALGSNSVASRDNSVSVGSAGNERQITNVAAGTADTDAVNVSQLKQSTGDINNRIDNTYNALRHDLKDQDDTLSAGIAGAMAAAALPQPYSPGASMVSAGVGNYRGQSSLAIGVSTISDNGKWVSKLAGTADSQGEFGVSVGVGYQW</sequence>
<organism evidence="14 15">
    <name type="scientific">Pseudomonas segetis</name>
    <dbReference type="NCBI Taxonomy" id="298908"/>
    <lineage>
        <taxon>Bacteria</taxon>
        <taxon>Pseudomonadati</taxon>
        <taxon>Pseudomonadota</taxon>
        <taxon>Gammaproteobacteria</taxon>
        <taxon>Pseudomonadales</taxon>
        <taxon>Pseudomonadaceae</taxon>
        <taxon>Pseudomonas</taxon>
    </lineage>
</organism>
<evidence type="ECO:0000256" key="3">
    <source>
        <dbReference type="ARBA" id="ARBA00005848"/>
    </source>
</evidence>
<dbReference type="Gene3D" id="2.150.10.10">
    <property type="entry name" value="Serralysin-like metalloprotease, C-terminal"/>
    <property type="match status" value="5"/>
</dbReference>
<feature type="domain" description="Trimeric autotransporter adhesin YadA-like stalk" evidence="13">
    <location>
        <begin position="269"/>
        <end position="310"/>
    </location>
</feature>